<dbReference type="AlphaFoldDB" id="A0A347WD66"/>
<dbReference type="InterPro" id="IPR010982">
    <property type="entry name" value="Lambda_DNA-bd_dom_sf"/>
</dbReference>
<dbReference type="Gene3D" id="1.10.260.40">
    <property type="entry name" value="lambda repressor-like DNA-binding domains"/>
    <property type="match status" value="1"/>
</dbReference>
<protein>
    <recommendedName>
        <fullName evidence="3">Antitoxin of bacterial toxin-antitoxin system, YdaS/YdaT</fullName>
    </recommendedName>
</protein>
<dbReference type="Proteomes" id="UP000264120">
    <property type="component" value="Chromosome"/>
</dbReference>
<dbReference type="GO" id="GO:0003677">
    <property type="term" value="F:DNA binding"/>
    <property type="evidence" value="ECO:0007669"/>
    <property type="project" value="InterPro"/>
</dbReference>
<gene>
    <name evidence="1" type="ORF">CD178_02053</name>
</gene>
<dbReference type="KEGG" id="ksc:CD178_02053"/>
<name>A0A347WD66_9PROT</name>
<accession>A0A347WD66</accession>
<dbReference type="SUPFAM" id="SSF47413">
    <property type="entry name" value="lambda repressor-like DNA-binding domains"/>
    <property type="match status" value="1"/>
</dbReference>
<evidence type="ECO:0000313" key="2">
    <source>
        <dbReference type="Proteomes" id="UP000264120"/>
    </source>
</evidence>
<dbReference type="EMBL" id="CP023036">
    <property type="protein sequence ID" value="AXY22809.1"/>
    <property type="molecule type" value="Genomic_DNA"/>
</dbReference>
<reference evidence="1 2" key="1">
    <citation type="submission" date="2017-08" db="EMBL/GenBank/DDBJ databases">
        <title>Complete genome sequence of Gluconacetobacter saccharivorans CV1 isolated from Fermented Vinegar.</title>
        <authorList>
            <person name="Kim S.-Y."/>
        </authorList>
    </citation>
    <scope>NUCLEOTIDE SEQUENCE [LARGE SCALE GENOMIC DNA]</scope>
    <source>
        <strain evidence="1 2">CV1</strain>
    </source>
</reference>
<evidence type="ECO:0000313" key="1">
    <source>
        <dbReference type="EMBL" id="AXY22809.1"/>
    </source>
</evidence>
<dbReference type="InterPro" id="IPR031856">
    <property type="entry name" value="YdaS_toxin-like"/>
</dbReference>
<dbReference type="Pfam" id="PF15943">
    <property type="entry name" value="YdaS_toxin"/>
    <property type="match status" value="1"/>
</dbReference>
<organism evidence="1 2">
    <name type="scientific">Komagataeibacter saccharivorans</name>
    <dbReference type="NCBI Taxonomy" id="265959"/>
    <lineage>
        <taxon>Bacteria</taxon>
        <taxon>Pseudomonadati</taxon>
        <taxon>Pseudomonadota</taxon>
        <taxon>Alphaproteobacteria</taxon>
        <taxon>Acetobacterales</taxon>
        <taxon>Acetobacteraceae</taxon>
        <taxon>Komagataeibacter</taxon>
    </lineage>
</organism>
<sequence>MKPAELISRAGGACKLSRALGMKTHSAVLKWKAIPVPHLLRIEKVYSIPREELRPDLFDGVTVVRDGGQGRVGGE</sequence>
<evidence type="ECO:0008006" key="3">
    <source>
        <dbReference type="Google" id="ProtNLM"/>
    </source>
</evidence>
<dbReference type="RefSeq" id="WP_162900454.1">
    <property type="nucleotide sequence ID" value="NZ_CP023036.1"/>
</dbReference>
<proteinExistence type="predicted"/>
<keyword evidence="2" id="KW-1185">Reference proteome</keyword>